<keyword evidence="2" id="KW-0121">Carboxypeptidase</keyword>
<evidence type="ECO:0000313" key="22">
    <source>
        <dbReference type="Proteomes" id="UP000199139"/>
    </source>
</evidence>
<reference evidence="21 22" key="1">
    <citation type="submission" date="2016-10" db="EMBL/GenBank/DDBJ databases">
        <authorList>
            <person name="de Groot N.N."/>
        </authorList>
    </citation>
    <scope>NUCLEOTIDE SEQUENCE [LARGE SCALE GENOMIC DNA]</scope>
    <source>
        <strain evidence="21 22">DSM 17074</strain>
    </source>
</reference>
<dbReference type="Gene3D" id="2.60.40.10">
    <property type="entry name" value="Immunoglobulins"/>
    <property type="match status" value="1"/>
</dbReference>
<feature type="transmembrane region" description="Helical" evidence="17">
    <location>
        <begin position="34"/>
        <end position="58"/>
    </location>
</feature>
<dbReference type="SUPFAM" id="SSF56601">
    <property type="entry name" value="beta-lactamase/transpeptidase-like"/>
    <property type="match status" value="1"/>
</dbReference>
<protein>
    <submittedName>
        <fullName evidence="21">Penicillin-binding protein</fullName>
    </submittedName>
</protein>
<evidence type="ECO:0000256" key="5">
    <source>
        <dbReference type="ARBA" id="ARBA00022679"/>
    </source>
</evidence>
<keyword evidence="7" id="KW-0378">Hydrolase</keyword>
<evidence type="ECO:0000259" key="18">
    <source>
        <dbReference type="Pfam" id="PF00905"/>
    </source>
</evidence>
<evidence type="ECO:0000256" key="2">
    <source>
        <dbReference type="ARBA" id="ARBA00022645"/>
    </source>
</evidence>
<keyword evidence="13" id="KW-0961">Cell wall biogenesis/degradation</keyword>
<dbReference type="InterPro" id="IPR013783">
    <property type="entry name" value="Ig-like_fold"/>
</dbReference>
<dbReference type="GO" id="GO:0071555">
    <property type="term" value="P:cell wall organization"/>
    <property type="evidence" value="ECO:0007669"/>
    <property type="project" value="UniProtKB-KW"/>
</dbReference>
<dbReference type="GO" id="GO:0009252">
    <property type="term" value="P:peptidoglycan biosynthetic process"/>
    <property type="evidence" value="ECO:0007669"/>
    <property type="project" value="UniProtKB-KW"/>
</dbReference>
<dbReference type="GO" id="GO:0006508">
    <property type="term" value="P:proteolysis"/>
    <property type="evidence" value="ECO:0007669"/>
    <property type="project" value="UniProtKB-KW"/>
</dbReference>
<dbReference type="InterPro" id="IPR023346">
    <property type="entry name" value="Lysozyme-like_dom_sf"/>
</dbReference>
<dbReference type="GO" id="GO:0008955">
    <property type="term" value="F:peptidoglycan glycosyltransferase activity"/>
    <property type="evidence" value="ECO:0007669"/>
    <property type="project" value="UniProtKB-EC"/>
</dbReference>
<dbReference type="RefSeq" id="WP_089855510.1">
    <property type="nucleotide sequence ID" value="NZ_BJWJ01000040.1"/>
</dbReference>
<gene>
    <name evidence="20" type="ORF">HMI01_25680</name>
    <name evidence="21" type="ORF">SAMN05421668_13416</name>
</gene>
<dbReference type="InterPro" id="IPR012338">
    <property type="entry name" value="Beta-lactam/transpept-like"/>
</dbReference>
<evidence type="ECO:0000313" key="20">
    <source>
        <dbReference type="EMBL" id="GEM05580.1"/>
    </source>
</evidence>
<evidence type="ECO:0000256" key="10">
    <source>
        <dbReference type="ARBA" id="ARBA00022989"/>
    </source>
</evidence>
<evidence type="ECO:0000256" key="15">
    <source>
        <dbReference type="ARBA" id="ARBA00049902"/>
    </source>
</evidence>
<evidence type="ECO:0000256" key="12">
    <source>
        <dbReference type="ARBA" id="ARBA00023268"/>
    </source>
</evidence>
<organism evidence="21 22">
    <name type="scientific">Halolactibacillus miurensis</name>
    <dbReference type="NCBI Taxonomy" id="306541"/>
    <lineage>
        <taxon>Bacteria</taxon>
        <taxon>Bacillati</taxon>
        <taxon>Bacillota</taxon>
        <taxon>Bacilli</taxon>
        <taxon>Bacillales</taxon>
        <taxon>Bacillaceae</taxon>
        <taxon>Halolactibacillus</taxon>
    </lineage>
</organism>
<evidence type="ECO:0000256" key="11">
    <source>
        <dbReference type="ARBA" id="ARBA00023136"/>
    </source>
</evidence>
<dbReference type="Proteomes" id="UP000321773">
    <property type="component" value="Unassembled WGS sequence"/>
</dbReference>
<evidence type="ECO:0000256" key="4">
    <source>
        <dbReference type="ARBA" id="ARBA00022676"/>
    </source>
</evidence>
<feature type="region of interest" description="Disordered" evidence="16">
    <location>
        <begin position="917"/>
        <end position="985"/>
    </location>
</feature>
<dbReference type="EMBL" id="FPAI01000034">
    <property type="protein sequence ID" value="SFT05540.1"/>
    <property type="molecule type" value="Genomic_DNA"/>
</dbReference>
<evidence type="ECO:0000313" key="23">
    <source>
        <dbReference type="Proteomes" id="UP000321773"/>
    </source>
</evidence>
<keyword evidence="9" id="KW-0573">Peptidoglycan synthesis</keyword>
<name>A0A1I6UVU0_9BACI</name>
<dbReference type="GO" id="GO:0009002">
    <property type="term" value="F:serine-type D-Ala-D-Ala carboxypeptidase activity"/>
    <property type="evidence" value="ECO:0007669"/>
    <property type="project" value="UniProtKB-EC"/>
</dbReference>
<evidence type="ECO:0000256" key="1">
    <source>
        <dbReference type="ARBA" id="ARBA00022475"/>
    </source>
</evidence>
<sequence>MNQPNKDALKQIWEKISQTVPKIFRISYDVTWNISLFFIILFVVGAFFVGGLGAGYFAALVKDEPLRSAEDMTTAIYNYEATSEIYFANDIFMGEVGSDIYREETTADQVSQDIINGVIATEDEYFKEHKGIVPKAILRAVFQELTGAATQTGGSTLTQQIIKNQILTNEVSFDRKAKEILLALRVENFLEKDEILEAYLNIVPFGRDANGRNISGVQTATEGIFGVNANEVNLAQAAFIAGLPQSPIMYSPFTNGGQVKSAEGLAPGLERMKTVLDRMLRNEYITQDQYDEALQFDLVASFTEGSPSTFERYPYLTQEITNDAIDIFKEKLALEDGYTLEELNSNDSLIEQYEILADREISQGGYKIHTTIVKDIYDVFQEVKNNYNNYGPNKIAKNNANGDTIMTEDPETGELIPYNAPVQVGSFLRDNNTGAILAFVGGRDFDLQNRNFATNAPRQMGSTAKPLLAYAPALEEGLLQPGSIIADAKFTYSGSLSENWTPTNFSSSRFYGLTTVRNALKQSYNVTAGRVYIDLLENANPVPDYLLKMGFSNFPEEKYRLPSMVLGSHNATVEENTNGYSTFGNDGQYTDSFIISKIENADGEEVYTHESTTERVFSTETNYLMIDMMRDVLLSGTGRTARSNLSNPNIDWAGKTGTSNNFRDTWFIATNPNVTLGSWMGYEYEQPMNTGYSGRNQVFWAQLVNAATEVAPEIMAPSERFARPNNIVSRSFSLVSGMSPSSLTSELGLVGSDIFNSKYVPKEEDYSIISADVVNVGDSAVLVDDQTPNEFTSSSGYMFNPDWLKDKGYDELIDITQLYPSRNGGWERLLLPNLSDEDIEDSGERPLAPTGVSKSGNVLTWQQSRSSNVIGYRIYRANDPDSNFSLLDSTTNNQYNVGNSPAVYQIRAVDYFGRESQPSIPFVDGDFTEEEPEQPDPPEAPEDNESDDTNGDTTPPDDDSSDDGSTDGDSTDNESPGDNSNGPTS</sequence>
<evidence type="ECO:0000256" key="13">
    <source>
        <dbReference type="ARBA" id="ARBA00023316"/>
    </source>
</evidence>
<dbReference type="Gene3D" id="3.40.710.10">
    <property type="entry name" value="DD-peptidase/beta-lactamase superfamily"/>
    <property type="match status" value="1"/>
</dbReference>
<keyword evidence="23" id="KW-1185">Reference proteome</keyword>
<feature type="domain" description="Glycosyl transferase family 51" evidence="19">
    <location>
        <begin position="94"/>
        <end position="279"/>
    </location>
</feature>
<keyword evidence="11 17" id="KW-0472">Membrane</keyword>
<dbReference type="EMBL" id="BJWJ01000040">
    <property type="protein sequence ID" value="GEM05580.1"/>
    <property type="molecule type" value="Genomic_DNA"/>
</dbReference>
<feature type="compositionally biased region" description="Acidic residues" evidence="16">
    <location>
        <begin position="926"/>
        <end position="972"/>
    </location>
</feature>
<comment type="catalytic activity">
    <reaction evidence="15">
        <text>[GlcNAc-(1-&gt;4)-Mur2Ac(oyl-L-Ala-gamma-D-Glu-L-Lys-D-Ala-D-Ala)](n)-di-trans,octa-cis-undecaprenyl diphosphate + beta-D-GlcNAc-(1-&gt;4)-Mur2Ac(oyl-L-Ala-gamma-D-Glu-L-Lys-D-Ala-D-Ala)-di-trans,octa-cis-undecaprenyl diphosphate = [GlcNAc-(1-&gt;4)-Mur2Ac(oyl-L-Ala-gamma-D-Glu-L-Lys-D-Ala-D-Ala)](n+1)-di-trans,octa-cis-undecaprenyl diphosphate + di-trans,octa-cis-undecaprenyl diphosphate + H(+)</text>
        <dbReference type="Rhea" id="RHEA:23708"/>
        <dbReference type="Rhea" id="RHEA-COMP:9602"/>
        <dbReference type="Rhea" id="RHEA-COMP:9603"/>
        <dbReference type="ChEBI" id="CHEBI:15378"/>
        <dbReference type="ChEBI" id="CHEBI:58405"/>
        <dbReference type="ChEBI" id="CHEBI:60033"/>
        <dbReference type="ChEBI" id="CHEBI:78435"/>
        <dbReference type="EC" id="2.4.99.28"/>
    </reaction>
</comment>
<dbReference type="GO" id="GO:0030288">
    <property type="term" value="C:outer membrane-bounded periplasmic space"/>
    <property type="evidence" value="ECO:0007669"/>
    <property type="project" value="TreeGrafter"/>
</dbReference>
<dbReference type="InterPro" id="IPR036950">
    <property type="entry name" value="PBP_transglycosylase"/>
</dbReference>
<keyword evidence="4" id="KW-0328">Glycosyltransferase</keyword>
<dbReference type="OrthoDB" id="9766909at2"/>
<evidence type="ECO:0000256" key="8">
    <source>
        <dbReference type="ARBA" id="ARBA00022960"/>
    </source>
</evidence>
<feature type="compositionally biased region" description="Polar residues" evidence="16">
    <location>
        <begin position="974"/>
        <end position="985"/>
    </location>
</feature>
<dbReference type="Proteomes" id="UP000199139">
    <property type="component" value="Unassembled WGS sequence"/>
</dbReference>
<dbReference type="PANTHER" id="PTHR32282:SF32">
    <property type="entry name" value="PENICILLIN-BINDING PROTEIN 2A"/>
    <property type="match status" value="1"/>
</dbReference>
<dbReference type="InterPro" id="IPR050396">
    <property type="entry name" value="Glycosyltr_51/Transpeptidase"/>
</dbReference>
<keyword evidence="12" id="KW-0511">Multifunctional enzyme</keyword>
<evidence type="ECO:0000256" key="6">
    <source>
        <dbReference type="ARBA" id="ARBA00022692"/>
    </source>
</evidence>
<evidence type="ECO:0000256" key="14">
    <source>
        <dbReference type="ARBA" id="ARBA00034000"/>
    </source>
</evidence>
<dbReference type="Pfam" id="PF00912">
    <property type="entry name" value="Transgly"/>
    <property type="match status" value="1"/>
</dbReference>
<dbReference type="PANTHER" id="PTHR32282">
    <property type="entry name" value="BINDING PROTEIN TRANSPEPTIDASE, PUTATIVE-RELATED"/>
    <property type="match status" value="1"/>
</dbReference>
<evidence type="ECO:0000256" key="9">
    <source>
        <dbReference type="ARBA" id="ARBA00022984"/>
    </source>
</evidence>
<keyword evidence="3" id="KW-0645">Protease</keyword>
<evidence type="ECO:0000256" key="17">
    <source>
        <dbReference type="SAM" id="Phobius"/>
    </source>
</evidence>
<keyword evidence="6 17" id="KW-0812">Transmembrane</keyword>
<dbReference type="Pfam" id="PF00905">
    <property type="entry name" value="Transpeptidase"/>
    <property type="match status" value="1"/>
</dbReference>
<dbReference type="GO" id="GO:0008658">
    <property type="term" value="F:penicillin binding"/>
    <property type="evidence" value="ECO:0007669"/>
    <property type="project" value="InterPro"/>
</dbReference>
<accession>A0A1I6UVU0</accession>
<evidence type="ECO:0000256" key="16">
    <source>
        <dbReference type="SAM" id="MobiDB-lite"/>
    </source>
</evidence>
<dbReference type="InterPro" id="IPR001460">
    <property type="entry name" value="PCN-bd_Tpept"/>
</dbReference>
<keyword evidence="10 17" id="KW-1133">Transmembrane helix</keyword>
<dbReference type="Gene3D" id="1.10.3810.10">
    <property type="entry name" value="Biosynthetic peptidoglycan transglycosylase-like"/>
    <property type="match status" value="1"/>
</dbReference>
<reference evidence="20 23" key="2">
    <citation type="submission" date="2019-07" db="EMBL/GenBank/DDBJ databases">
        <title>Whole genome shotgun sequence of Halolactibacillus miurensis NBRC 100873.</title>
        <authorList>
            <person name="Hosoyama A."/>
            <person name="Uohara A."/>
            <person name="Ohji S."/>
            <person name="Ichikawa N."/>
        </authorList>
    </citation>
    <scope>NUCLEOTIDE SEQUENCE [LARGE SCALE GENOMIC DNA]</scope>
    <source>
        <strain evidence="20 23">NBRC 100873</strain>
    </source>
</reference>
<dbReference type="AlphaFoldDB" id="A0A1I6UVU0"/>
<dbReference type="Gene3D" id="3.90.1310.40">
    <property type="match status" value="1"/>
</dbReference>
<dbReference type="STRING" id="306541.SAMN05421668_13416"/>
<evidence type="ECO:0000313" key="21">
    <source>
        <dbReference type="EMBL" id="SFT05540.1"/>
    </source>
</evidence>
<keyword evidence="5" id="KW-0808">Transferase</keyword>
<comment type="catalytic activity">
    <reaction evidence="14">
        <text>Preferential cleavage: (Ac)2-L-Lys-D-Ala-|-D-Ala. Also transpeptidation of peptidyl-alanyl moieties that are N-acyl substituents of D-alanine.</text>
        <dbReference type="EC" id="3.4.16.4"/>
    </reaction>
</comment>
<keyword evidence="8" id="KW-0133">Cell shape</keyword>
<evidence type="ECO:0000256" key="3">
    <source>
        <dbReference type="ARBA" id="ARBA00022670"/>
    </source>
</evidence>
<proteinExistence type="predicted"/>
<feature type="domain" description="Penicillin-binding protein transpeptidase" evidence="18">
    <location>
        <begin position="428"/>
        <end position="673"/>
    </location>
</feature>
<dbReference type="InterPro" id="IPR001264">
    <property type="entry name" value="Glyco_trans_51"/>
</dbReference>
<keyword evidence="1" id="KW-1003">Cell membrane</keyword>
<dbReference type="GO" id="GO:0008360">
    <property type="term" value="P:regulation of cell shape"/>
    <property type="evidence" value="ECO:0007669"/>
    <property type="project" value="UniProtKB-KW"/>
</dbReference>
<dbReference type="SUPFAM" id="SSF53955">
    <property type="entry name" value="Lysozyme-like"/>
    <property type="match status" value="1"/>
</dbReference>
<evidence type="ECO:0000256" key="7">
    <source>
        <dbReference type="ARBA" id="ARBA00022801"/>
    </source>
</evidence>
<evidence type="ECO:0000259" key="19">
    <source>
        <dbReference type="Pfam" id="PF00912"/>
    </source>
</evidence>